<reference evidence="3" key="1">
    <citation type="submission" date="2022-10" db="EMBL/GenBank/DDBJ databases">
        <title>Genome assembly of Pristionchus species.</title>
        <authorList>
            <person name="Yoshida K."/>
            <person name="Sommer R.J."/>
        </authorList>
    </citation>
    <scope>NUCLEOTIDE SEQUENCE [LARGE SCALE GENOMIC DNA]</scope>
    <source>
        <strain evidence="3">RS5460</strain>
    </source>
</reference>
<evidence type="ECO:0000313" key="3">
    <source>
        <dbReference type="Proteomes" id="UP001328107"/>
    </source>
</evidence>
<dbReference type="Proteomes" id="UP001328107">
    <property type="component" value="Unassembled WGS sequence"/>
</dbReference>
<protein>
    <submittedName>
        <fullName evidence="2">Uncharacterized protein</fullName>
    </submittedName>
</protein>
<name>A0AAN5CBN1_9BILA</name>
<accession>A0AAN5CBN1</accession>
<feature type="region of interest" description="Disordered" evidence="1">
    <location>
        <begin position="64"/>
        <end position="91"/>
    </location>
</feature>
<feature type="non-terminal residue" evidence="2">
    <location>
        <position position="1"/>
    </location>
</feature>
<comment type="caution">
    <text evidence="2">The sequence shown here is derived from an EMBL/GenBank/DDBJ whole genome shotgun (WGS) entry which is preliminary data.</text>
</comment>
<sequence>IQERPLFAFPRFRARFASRVSLSTLRATIGRAIRPSYRRFGILYLRYIPLGSICPAICSGHCTPQRPRRESKNSRTVLGPESTVISFLTSH</sequence>
<dbReference type="EMBL" id="BTRK01000002">
    <property type="protein sequence ID" value="GMR38375.1"/>
    <property type="molecule type" value="Genomic_DNA"/>
</dbReference>
<proteinExistence type="predicted"/>
<evidence type="ECO:0000313" key="2">
    <source>
        <dbReference type="EMBL" id="GMR38375.1"/>
    </source>
</evidence>
<evidence type="ECO:0000256" key="1">
    <source>
        <dbReference type="SAM" id="MobiDB-lite"/>
    </source>
</evidence>
<gene>
    <name evidence="2" type="ORF">PMAYCL1PPCAC_08570</name>
</gene>
<dbReference type="AlphaFoldDB" id="A0AAN5CBN1"/>
<keyword evidence="3" id="KW-1185">Reference proteome</keyword>
<organism evidence="2 3">
    <name type="scientific">Pristionchus mayeri</name>
    <dbReference type="NCBI Taxonomy" id="1317129"/>
    <lineage>
        <taxon>Eukaryota</taxon>
        <taxon>Metazoa</taxon>
        <taxon>Ecdysozoa</taxon>
        <taxon>Nematoda</taxon>
        <taxon>Chromadorea</taxon>
        <taxon>Rhabditida</taxon>
        <taxon>Rhabditina</taxon>
        <taxon>Diplogasteromorpha</taxon>
        <taxon>Diplogasteroidea</taxon>
        <taxon>Neodiplogasteridae</taxon>
        <taxon>Pristionchus</taxon>
    </lineage>
</organism>